<accession>A0ABW5FP04</accession>
<dbReference type="EMBL" id="JBHUKR010000004">
    <property type="protein sequence ID" value="MFD2415492.1"/>
    <property type="molecule type" value="Genomic_DNA"/>
</dbReference>
<gene>
    <name evidence="1" type="ORF">ACFSXZ_04035</name>
</gene>
<dbReference type="RefSeq" id="WP_378261331.1">
    <property type="nucleotide sequence ID" value="NZ_JBHUKR010000004.1"/>
</dbReference>
<proteinExistence type="predicted"/>
<dbReference type="SUPFAM" id="SSF56349">
    <property type="entry name" value="DNA breaking-rejoining enzymes"/>
    <property type="match status" value="1"/>
</dbReference>
<evidence type="ECO:0008006" key="3">
    <source>
        <dbReference type="Google" id="ProtNLM"/>
    </source>
</evidence>
<dbReference type="InterPro" id="IPR011010">
    <property type="entry name" value="DNA_brk_join_enz"/>
</dbReference>
<evidence type="ECO:0000313" key="2">
    <source>
        <dbReference type="Proteomes" id="UP001597417"/>
    </source>
</evidence>
<organism evidence="1 2">
    <name type="scientific">Amycolatopsis pigmentata</name>
    <dbReference type="NCBI Taxonomy" id="450801"/>
    <lineage>
        <taxon>Bacteria</taxon>
        <taxon>Bacillati</taxon>
        <taxon>Actinomycetota</taxon>
        <taxon>Actinomycetes</taxon>
        <taxon>Pseudonocardiales</taxon>
        <taxon>Pseudonocardiaceae</taxon>
        <taxon>Amycolatopsis</taxon>
    </lineage>
</organism>
<dbReference type="Proteomes" id="UP001597417">
    <property type="component" value="Unassembled WGS sequence"/>
</dbReference>
<sequence length="61" mass="6852">MTAHWLRRTTITWVERHYGYAIAQAYAGHSHDKDTALIYAREVAMALSAPTNEPHPLVASC</sequence>
<keyword evidence="2" id="KW-1185">Reference proteome</keyword>
<name>A0ABW5FP04_9PSEU</name>
<comment type="caution">
    <text evidence="1">The sequence shown here is derived from an EMBL/GenBank/DDBJ whole genome shotgun (WGS) entry which is preliminary data.</text>
</comment>
<protein>
    <recommendedName>
        <fullName evidence="3">Phage integrase family protein</fullName>
    </recommendedName>
</protein>
<evidence type="ECO:0000313" key="1">
    <source>
        <dbReference type="EMBL" id="MFD2415492.1"/>
    </source>
</evidence>
<reference evidence="2" key="1">
    <citation type="journal article" date="2019" name="Int. J. Syst. Evol. Microbiol.">
        <title>The Global Catalogue of Microorganisms (GCM) 10K type strain sequencing project: providing services to taxonomists for standard genome sequencing and annotation.</title>
        <authorList>
            <consortium name="The Broad Institute Genomics Platform"/>
            <consortium name="The Broad Institute Genome Sequencing Center for Infectious Disease"/>
            <person name="Wu L."/>
            <person name="Ma J."/>
        </authorList>
    </citation>
    <scope>NUCLEOTIDE SEQUENCE [LARGE SCALE GENOMIC DNA]</scope>
    <source>
        <strain evidence="2">CGMCC 4.7645</strain>
    </source>
</reference>